<reference evidence="1 2" key="1">
    <citation type="submission" date="2017-05" db="EMBL/GenBank/DDBJ databases">
        <title>Whole genome sequencing of Yersinia kristensenii.</title>
        <authorList>
            <person name="Campioni F."/>
        </authorList>
    </citation>
    <scope>NUCLEOTIDE SEQUENCE [LARGE SCALE GENOMIC DNA]</scope>
    <source>
        <strain evidence="1 2">CFSAN060536</strain>
    </source>
</reference>
<dbReference type="EMBL" id="NHOI01000011">
    <property type="protein sequence ID" value="OVZ87102.1"/>
    <property type="molecule type" value="Genomic_DNA"/>
</dbReference>
<proteinExistence type="predicted"/>
<dbReference type="AlphaFoldDB" id="A0A209A2X1"/>
<dbReference type="RefSeq" id="WP_042568352.1">
    <property type="nucleotide sequence ID" value="NZ_CBCPKE010000027.1"/>
</dbReference>
<evidence type="ECO:0000313" key="1">
    <source>
        <dbReference type="EMBL" id="OVZ87102.1"/>
    </source>
</evidence>
<dbReference type="KEGG" id="yin:CH53_459"/>
<protein>
    <recommendedName>
        <fullName evidence="3">mRNA interferase YafO</fullName>
    </recommendedName>
</protein>
<organism evidence="1 2">
    <name type="scientific">Yersinia intermedia</name>
    <dbReference type="NCBI Taxonomy" id="631"/>
    <lineage>
        <taxon>Bacteria</taxon>
        <taxon>Pseudomonadati</taxon>
        <taxon>Pseudomonadota</taxon>
        <taxon>Gammaproteobacteria</taxon>
        <taxon>Enterobacterales</taxon>
        <taxon>Yersiniaceae</taxon>
        <taxon>Yersinia</taxon>
    </lineage>
</organism>
<comment type="caution">
    <text evidence="1">The sequence shown here is derived from an EMBL/GenBank/DDBJ whole genome shotgun (WGS) entry which is preliminary data.</text>
</comment>
<evidence type="ECO:0000313" key="2">
    <source>
        <dbReference type="Proteomes" id="UP000196440"/>
    </source>
</evidence>
<sequence length="145" mass="16586">MQPIEVSINPQTKNEYFDDVFGRFPGLESALLRDFVIYQTTSKVPEYFGRDVAYTQPHGAYKAGLMHIHLCLPPKKFPSNKPQADRTCRKGDPANDACLVYVQGELYENRYSLIAIMHPNAHEKGRDTQIMSYLSRVAQDFVDKN</sequence>
<accession>A0A209A2X1</accession>
<dbReference type="Proteomes" id="UP000196440">
    <property type="component" value="Unassembled WGS sequence"/>
</dbReference>
<gene>
    <name evidence="1" type="ORF">CBW57_09940</name>
</gene>
<dbReference type="InterPro" id="IPR020353">
    <property type="entry name" value="Toxin_YafO"/>
</dbReference>
<dbReference type="Pfam" id="PF13957">
    <property type="entry name" value="YafO_toxin"/>
    <property type="match status" value="1"/>
</dbReference>
<evidence type="ECO:0008006" key="3">
    <source>
        <dbReference type="Google" id="ProtNLM"/>
    </source>
</evidence>
<name>A0A209A2X1_YERIN</name>